<reference evidence="10" key="1">
    <citation type="journal article" date="2008" name="BMC Genomics">
        <title>A conifer genomics resource of 200,000 spruce (Picea spp.) ESTs and 6,464 high-quality, sequence-finished full-length cDNAs for Sitka spruce (Picea sitchensis).</title>
        <authorList>
            <person name="Ralph S.G."/>
            <person name="Chun H.J."/>
            <person name="Kolosova N."/>
            <person name="Cooper D."/>
            <person name="Oddy C."/>
            <person name="Ritland C.E."/>
            <person name="Kirkpatrick R."/>
            <person name="Moore R."/>
            <person name="Barber S."/>
            <person name="Holt R.A."/>
            <person name="Jones S.J."/>
            <person name="Marra M.A."/>
            <person name="Douglas C.J."/>
            <person name="Ritland K."/>
            <person name="Bohlmann J."/>
        </authorList>
    </citation>
    <scope>NUCLEOTIDE SEQUENCE</scope>
    <source>
        <tissue evidence="10">Green portion of the leader tissue</tissue>
    </source>
</reference>
<dbReference type="Pfam" id="PF00847">
    <property type="entry name" value="AP2"/>
    <property type="match status" value="1"/>
</dbReference>
<keyword evidence="2" id="KW-0805">Transcription regulation</keyword>
<feature type="domain" description="AP2/ERF" evidence="9">
    <location>
        <begin position="23"/>
        <end position="80"/>
    </location>
</feature>
<comment type="subcellular location">
    <subcellularLocation>
        <location evidence="1">Nucleus</location>
    </subcellularLocation>
</comment>
<evidence type="ECO:0000256" key="3">
    <source>
        <dbReference type="ARBA" id="ARBA00023125"/>
    </source>
</evidence>
<organism evidence="10">
    <name type="scientific">Picea sitchensis</name>
    <name type="common">Sitka spruce</name>
    <name type="synonym">Pinus sitchensis</name>
    <dbReference type="NCBI Taxonomy" id="3332"/>
    <lineage>
        <taxon>Eukaryota</taxon>
        <taxon>Viridiplantae</taxon>
        <taxon>Streptophyta</taxon>
        <taxon>Embryophyta</taxon>
        <taxon>Tracheophyta</taxon>
        <taxon>Spermatophyta</taxon>
        <taxon>Pinopsida</taxon>
        <taxon>Pinidae</taxon>
        <taxon>Conifers I</taxon>
        <taxon>Pinales</taxon>
        <taxon>Pinaceae</taxon>
        <taxon>Picea</taxon>
    </lineage>
</organism>
<dbReference type="PRINTS" id="PR00367">
    <property type="entry name" value="ETHRSPELEMNT"/>
</dbReference>
<evidence type="ECO:0000256" key="1">
    <source>
        <dbReference type="ARBA" id="ARBA00004123"/>
    </source>
</evidence>
<dbReference type="InterPro" id="IPR051032">
    <property type="entry name" value="AP2/ERF_TF_ERF_subfamily"/>
</dbReference>
<dbReference type="OMA" id="ESCIDDQ"/>
<dbReference type="Gene3D" id="3.30.730.10">
    <property type="entry name" value="AP2/ERF domain"/>
    <property type="match status" value="1"/>
</dbReference>
<dbReference type="InterPro" id="IPR016177">
    <property type="entry name" value="DNA-bd_dom_sf"/>
</dbReference>
<evidence type="ECO:0000256" key="8">
    <source>
        <dbReference type="SAM" id="MobiDB-lite"/>
    </source>
</evidence>
<feature type="region of interest" description="Disordered" evidence="8">
    <location>
        <begin position="1"/>
        <end position="24"/>
    </location>
</feature>
<dbReference type="SUPFAM" id="SSF54171">
    <property type="entry name" value="DNA-binding domain"/>
    <property type="match status" value="1"/>
</dbReference>
<dbReference type="GO" id="GO:0003700">
    <property type="term" value="F:DNA-binding transcription factor activity"/>
    <property type="evidence" value="ECO:0007669"/>
    <property type="project" value="InterPro"/>
</dbReference>
<dbReference type="GO" id="GO:0005634">
    <property type="term" value="C:nucleus"/>
    <property type="evidence" value="ECO:0007669"/>
    <property type="project" value="UniProtKB-SubCell"/>
</dbReference>
<feature type="region of interest" description="Disordered" evidence="8">
    <location>
        <begin position="106"/>
        <end position="132"/>
    </location>
</feature>
<sequence length="178" mass="19713">MGKPLPKQSTHRGPENSPSKSRQFKGIRLRKWGKWVSEIRMPNSRAKIWLGSYDSPEKAARAYDFAVYCLRGSKAAFNFPDSPPQIPCASSLSPPQIQAAAARFATEDFRPPSEDDAASSSSPSEAESCIDDQQISAEQGPAFWDSLLLEDLDSGESLNLEDFPPLYFSMDDFGVLFE</sequence>
<keyword evidence="3" id="KW-0238">DNA-binding</keyword>
<keyword evidence="5" id="KW-0804">Transcription</keyword>
<evidence type="ECO:0000256" key="4">
    <source>
        <dbReference type="ARBA" id="ARBA00023159"/>
    </source>
</evidence>
<dbReference type="CDD" id="cd00018">
    <property type="entry name" value="AP2"/>
    <property type="match status" value="1"/>
</dbReference>
<evidence type="ECO:0000256" key="2">
    <source>
        <dbReference type="ARBA" id="ARBA00023015"/>
    </source>
</evidence>
<dbReference type="InterPro" id="IPR036955">
    <property type="entry name" value="AP2/ERF_dom_sf"/>
</dbReference>
<dbReference type="PROSITE" id="PS51032">
    <property type="entry name" value="AP2_ERF"/>
    <property type="match status" value="1"/>
</dbReference>
<protein>
    <recommendedName>
        <fullName evidence="9">AP2/ERF domain-containing protein</fullName>
    </recommendedName>
</protein>
<dbReference type="PANTHER" id="PTHR31985:SF312">
    <property type="entry name" value="AP2_ERF DOMAIN-CONTAINING PROTEIN"/>
    <property type="match status" value="1"/>
</dbReference>
<evidence type="ECO:0000259" key="9">
    <source>
        <dbReference type="PROSITE" id="PS51032"/>
    </source>
</evidence>
<proteinExistence type="evidence at transcript level"/>
<accession>A9NK16</accession>
<dbReference type="PANTHER" id="PTHR31985">
    <property type="entry name" value="ETHYLENE-RESPONSIVE TRANSCRIPTION FACTOR ERF042-RELATED"/>
    <property type="match status" value="1"/>
</dbReference>
<comment type="similarity">
    <text evidence="7">Belongs to the AP2/ERF transcription factor family. ERF subfamily.</text>
</comment>
<keyword evidence="6" id="KW-0539">Nucleus</keyword>
<evidence type="ECO:0000256" key="6">
    <source>
        <dbReference type="ARBA" id="ARBA00023242"/>
    </source>
</evidence>
<evidence type="ECO:0000313" key="10">
    <source>
        <dbReference type="EMBL" id="ABK20977.1"/>
    </source>
</evidence>
<keyword evidence="4" id="KW-0010">Activator</keyword>
<dbReference type="AlphaFoldDB" id="A9NK16"/>
<name>A9NK16_PICSI</name>
<dbReference type="FunFam" id="3.30.730.10:FF:000001">
    <property type="entry name" value="Ethylene-responsive transcription factor 2"/>
    <property type="match status" value="1"/>
</dbReference>
<evidence type="ECO:0000256" key="7">
    <source>
        <dbReference type="ARBA" id="ARBA00024343"/>
    </source>
</evidence>
<dbReference type="SMART" id="SM00380">
    <property type="entry name" value="AP2"/>
    <property type="match status" value="1"/>
</dbReference>
<evidence type="ECO:0000256" key="5">
    <source>
        <dbReference type="ARBA" id="ARBA00023163"/>
    </source>
</evidence>
<dbReference type="EMBL" id="EF081589">
    <property type="protein sequence ID" value="ABK20977.1"/>
    <property type="molecule type" value="mRNA"/>
</dbReference>
<dbReference type="GO" id="GO:0003677">
    <property type="term" value="F:DNA binding"/>
    <property type="evidence" value="ECO:0007669"/>
    <property type="project" value="UniProtKB-KW"/>
</dbReference>
<dbReference type="InterPro" id="IPR001471">
    <property type="entry name" value="AP2/ERF_dom"/>
</dbReference>
<feature type="compositionally biased region" description="Low complexity" evidence="8">
    <location>
        <begin position="118"/>
        <end position="127"/>
    </location>
</feature>